<evidence type="ECO:0000313" key="2">
    <source>
        <dbReference type="EMBL" id="KAK1703556.1"/>
    </source>
</evidence>
<dbReference type="PANTHER" id="PTHR38887">
    <property type="entry name" value="CHROMOSOME 21, WHOLE GENOME SHOTGUN SEQUENCE"/>
    <property type="match status" value="1"/>
</dbReference>
<proteinExistence type="predicted"/>
<name>A0AAD8U968_GLOAC</name>
<dbReference type="Proteomes" id="UP001244207">
    <property type="component" value="Unassembled WGS sequence"/>
</dbReference>
<feature type="region of interest" description="Disordered" evidence="1">
    <location>
        <begin position="247"/>
        <end position="279"/>
    </location>
</feature>
<feature type="region of interest" description="Disordered" evidence="1">
    <location>
        <begin position="300"/>
        <end position="338"/>
    </location>
</feature>
<feature type="compositionally biased region" description="Basic and acidic residues" evidence="1">
    <location>
        <begin position="42"/>
        <end position="57"/>
    </location>
</feature>
<sequence>MATYAQGTKPLAGPVPGQPVGLMDGPESQSTQETGSTSLELCRYEKGQSTEEEERSRSFALIQRISEKHRIEKQASRNQPKSRELQQYLDVLKDAIPRLPDNNLLPGPEMPTITFSRPRLSYPIIIKQRLSGISSPKFSRTYPSGLQNCGIGKKDFLRFIDDVNRVDEPSGSPGDHVMNMDGFAGMTALTTSHPMLLSMGIGVASYYGKNTPRRSAISEILRKANNELFYPRGLVCVLVPCRRAEPKEANKTPVRGGAAAASTNPTDRGREKKIKLRQKTVGRLRDNKWPVLSQFEFLDAHNSHPNSDGKRPPLRQSHRSRRGGNAGSESGEKRGLGQVMKEHHENENIVEGRLRQSTSRCANSKHPARMEDETNSLSSNKAAIWDSIWNLSSNSGFAPEKVEVGSLPADFFTAETDEDAAHEETQQTESKSKYISTFLEHRAPSQGRL</sequence>
<feature type="region of interest" description="Disordered" evidence="1">
    <location>
        <begin position="1"/>
        <end position="57"/>
    </location>
</feature>
<protein>
    <submittedName>
        <fullName evidence="2">Uncharacterized protein</fullName>
    </submittedName>
</protein>
<keyword evidence="3" id="KW-1185">Reference proteome</keyword>
<dbReference type="GeneID" id="85385699"/>
<accession>A0AAD8U968</accession>
<evidence type="ECO:0000256" key="1">
    <source>
        <dbReference type="SAM" id="MobiDB-lite"/>
    </source>
</evidence>
<dbReference type="EMBL" id="JAHMHS010000279">
    <property type="protein sequence ID" value="KAK1703556.1"/>
    <property type="molecule type" value="Genomic_DNA"/>
</dbReference>
<feature type="region of interest" description="Disordered" evidence="1">
    <location>
        <begin position="356"/>
        <end position="375"/>
    </location>
</feature>
<feature type="compositionally biased region" description="Basic residues" evidence="1">
    <location>
        <begin position="312"/>
        <end position="322"/>
    </location>
</feature>
<organism evidence="2 3">
    <name type="scientific">Glomerella acutata</name>
    <name type="common">Colletotrichum acutatum</name>
    <dbReference type="NCBI Taxonomy" id="27357"/>
    <lineage>
        <taxon>Eukaryota</taxon>
        <taxon>Fungi</taxon>
        <taxon>Dikarya</taxon>
        <taxon>Ascomycota</taxon>
        <taxon>Pezizomycotina</taxon>
        <taxon>Sordariomycetes</taxon>
        <taxon>Hypocreomycetidae</taxon>
        <taxon>Glomerellales</taxon>
        <taxon>Glomerellaceae</taxon>
        <taxon>Colletotrichum</taxon>
        <taxon>Colletotrichum acutatum species complex</taxon>
    </lineage>
</organism>
<feature type="region of interest" description="Disordered" evidence="1">
    <location>
        <begin position="416"/>
        <end position="449"/>
    </location>
</feature>
<dbReference type="InterPro" id="IPR053221">
    <property type="entry name" value="Burnettramic_acid_biosynth"/>
</dbReference>
<comment type="caution">
    <text evidence="2">The sequence shown here is derived from an EMBL/GenBank/DDBJ whole genome shotgun (WGS) entry which is preliminary data.</text>
</comment>
<gene>
    <name evidence="2" type="ORF">BDZ83DRAFT_229673</name>
</gene>
<dbReference type="AlphaFoldDB" id="A0AAD8U968"/>
<feature type="compositionally biased region" description="Basic and acidic residues" evidence="1">
    <location>
        <begin position="300"/>
        <end position="311"/>
    </location>
</feature>
<feature type="compositionally biased region" description="Low complexity" evidence="1">
    <location>
        <begin position="27"/>
        <end position="41"/>
    </location>
</feature>
<dbReference type="RefSeq" id="XP_060357307.1">
    <property type="nucleotide sequence ID" value="XM_060501800.1"/>
</dbReference>
<dbReference type="PANTHER" id="PTHR38887:SF1">
    <property type="entry name" value="RAS MODIFICATION PROTEIN ERF4"/>
    <property type="match status" value="1"/>
</dbReference>
<reference evidence="2" key="1">
    <citation type="submission" date="2021-12" db="EMBL/GenBank/DDBJ databases">
        <title>Comparative genomics, transcriptomics and evolutionary studies reveal genomic signatures of adaptation to plant cell wall in hemibiotrophic fungi.</title>
        <authorList>
            <consortium name="DOE Joint Genome Institute"/>
            <person name="Baroncelli R."/>
            <person name="Diaz J.F."/>
            <person name="Benocci T."/>
            <person name="Peng M."/>
            <person name="Battaglia E."/>
            <person name="Haridas S."/>
            <person name="Andreopoulos W."/>
            <person name="Labutti K."/>
            <person name="Pangilinan J."/>
            <person name="Floch G.L."/>
            <person name="Makela M.R."/>
            <person name="Henrissat B."/>
            <person name="Grigoriev I.V."/>
            <person name="Crouch J.A."/>
            <person name="De Vries R.P."/>
            <person name="Sukno S.A."/>
            <person name="Thon M.R."/>
        </authorList>
    </citation>
    <scope>NUCLEOTIDE SEQUENCE</scope>
    <source>
        <strain evidence="2">CBS 112980</strain>
    </source>
</reference>
<evidence type="ECO:0000313" key="3">
    <source>
        <dbReference type="Proteomes" id="UP001244207"/>
    </source>
</evidence>